<feature type="domain" description="Phage head morphogenesis" evidence="1">
    <location>
        <begin position="59"/>
        <end position="181"/>
    </location>
</feature>
<protein>
    <recommendedName>
        <fullName evidence="1">Phage head morphogenesis domain-containing protein</fullName>
    </recommendedName>
</protein>
<comment type="caution">
    <text evidence="2">The sequence shown here is derived from an EMBL/GenBank/DDBJ whole genome shotgun (WGS) entry which is preliminary data.</text>
</comment>
<name>A0A1T4QY21_9GAMM</name>
<dbReference type="AlphaFoldDB" id="A0A1T4QY21"/>
<dbReference type="STRING" id="64969.SAMN02745127_02076"/>
<evidence type="ECO:0000313" key="3">
    <source>
        <dbReference type="Proteomes" id="UP000191418"/>
    </source>
</evidence>
<evidence type="ECO:0000259" key="1">
    <source>
        <dbReference type="Pfam" id="PF04233"/>
    </source>
</evidence>
<organism evidence="2 3">
    <name type="scientific">Oceanospirillum multiglobuliferum</name>
    <dbReference type="NCBI Taxonomy" id="64969"/>
    <lineage>
        <taxon>Bacteria</taxon>
        <taxon>Pseudomonadati</taxon>
        <taxon>Pseudomonadota</taxon>
        <taxon>Gammaproteobacteria</taxon>
        <taxon>Oceanospirillales</taxon>
        <taxon>Oceanospirillaceae</taxon>
        <taxon>Oceanospirillum</taxon>
    </lineage>
</organism>
<dbReference type="RefSeq" id="WP_078745658.1">
    <property type="nucleotide sequence ID" value="NZ_FUXG01000013.1"/>
</dbReference>
<dbReference type="EMBL" id="MTSM01000001">
    <property type="protein sequence ID" value="OPX57064.1"/>
    <property type="molecule type" value="Genomic_DNA"/>
</dbReference>
<proteinExistence type="predicted"/>
<dbReference type="InterPro" id="IPR006528">
    <property type="entry name" value="Phage_head_morphogenesis_dom"/>
</dbReference>
<keyword evidence="3" id="KW-1185">Reference proteome</keyword>
<dbReference type="Pfam" id="PF04233">
    <property type="entry name" value="Phage_Mu_F"/>
    <property type="match status" value="1"/>
</dbReference>
<evidence type="ECO:0000313" key="2">
    <source>
        <dbReference type="EMBL" id="OPX57064.1"/>
    </source>
</evidence>
<sequence>MTDAVAIKVVFKKPFAKQVQFFRQKLNLPSERWDDLKGAEHDHGFVVAGAMKADLLADLRAAVDKAISEGKSLEAFRKEFREIVARRGWTGWKGEGSKAGTAWRTRVIYKTNMDTSYMAGRWQQMTDPDVVKLRPYWRYVHRTVENPRADHKRWHGTVLPAGHSWFKAHWPPNGFGCNCGVESLSERDLKRLGLTPAELKAPASPMQEHINDATGEITQTPKGIQPGWDYAPGASAAQKAIAARQSRLETFDNTLARQNVGVLVAAPIFQRFFSGEIKGEFPVAVLKPEDQKVLGAESQVVLLSQESLAAHIAKHPEIGLEDYRKIQQLLDNGAVYQMPGRHERLIYITLDQVLYRAALKKTADGRKNYFLTLFRVKTENPPPEAVKVR</sequence>
<reference evidence="2 3" key="1">
    <citation type="submission" date="2017-01" db="EMBL/GenBank/DDBJ databases">
        <title>Genome Sequencing of a Marine Spirillum, Oceanospirillum multiglobuliferum ATCC 33336, from Japan.</title>
        <authorList>
            <person name="Carney J.G."/>
            <person name="Trachtenberg A.M."/>
            <person name="Rheaume B.A."/>
            <person name="Linnane J.D."/>
            <person name="Pitts N.L."/>
            <person name="Mykles D.L."/>
            <person name="Maclea K.S."/>
        </authorList>
    </citation>
    <scope>NUCLEOTIDE SEQUENCE [LARGE SCALE GENOMIC DNA]</scope>
    <source>
        <strain evidence="2 3">ATCC 33336</strain>
    </source>
</reference>
<accession>A0A1T4QY21</accession>
<gene>
    <name evidence="2" type="ORF">BTE48_01135</name>
</gene>
<dbReference type="Proteomes" id="UP000191418">
    <property type="component" value="Unassembled WGS sequence"/>
</dbReference>
<dbReference type="OrthoDB" id="9813502at2"/>